<feature type="compositionally biased region" description="Low complexity" evidence="3">
    <location>
        <begin position="7"/>
        <end position="19"/>
    </location>
</feature>
<comment type="caution">
    <text evidence="5">The sequence shown here is derived from an EMBL/GenBank/DDBJ whole genome shotgun (WGS) entry which is preliminary data.</text>
</comment>
<evidence type="ECO:0000313" key="6">
    <source>
        <dbReference type="Proteomes" id="UP000807342"/>
    </source>
</evidence>
<dbReference type="InterPro" id="IPR001138">
    <property type="entry name" value="Zn2Cys6_DnaBD"/>
</dbReference>
<dbReference type="PROSITE" id="PS00463">
    <property type="entry name" value="ZN2_CY6_FUNGAL_1"/>
    <property type="match status" value="1"/>
</dbReference>
<comment type="subcellular location">
    <subcellularLocation>
        <location evidence="1">Nucleus</location>
    </subcellularLocation>
</comment>
<dbReference type="SMART" id="SM00066">
    <property type="entry name" value="GAL4"/>
    <property type="match status" value="1"/>
</dbReference>
<dbReference type="InterPro" id="IPR036864">
    <property type="entry name" value="Zn2-C6_fun-type_DNA-bd_sf"/>
</dbReference>
<dbReference type="PANTHER" id="PTHR37534">
    <property type="entry name" value="TRANSCRIPTIONAL ACTIVATOR PROTEIN UGA3"/>
    <property type="match status" value="1"/>
</dbReference>
<gene>
    <name evidence="5" type="ORF">P691DRAFT_756900</name>
</gene>
<feature type="region of interest" description="Disordered" evidence="3">
    <location>
        <begin position="1"/>
        <end position="28"/>
    </location>
</feature>
<dbReference type="CDD" id="cd00067">
    <property type="entry name" value="GAL4"/>
    <property type="match status" value="1"/>
</dbReference>
<proteinExistence type="predicted"/>
<sequence length="1049" mass="116811">MNSQAESSQSAHSTPSHSSVDLPQAQKVSEGGCWTCRLRRKKCDEQREGDTCQTCKRLTIKCLGWGTGRPEWMRDKRAVDEYKAGIREQLSRAGLIRGQPRQPDSFGRNGPSRPVAATTRPSMSHRALAPEAPPSTSPSLGPLSNSSQMTFFPGPIFDPSELHYSPEMPSTSSFVVGGTFNYGHGVSTNSYRDMGIMSINGIYPLGAHQPLHNSALGTFDNLPDFTALPYDDDSELPASHFHPPDQRVLNIDQILIEFNNARKMLFRFDAYGAVSDITYNVSDLPRTQELSSLIKNLILQLIKQDPTGPVTKAARALGQLHQKKMRVSQGIEADTKPEHSQAVYFHNEALMQLKDNKNLQRRLSESDAVAALYLVLFSQLAGGIIDWDGPFAILCDWLVQTGLPGTEEPWLFFQGMSAAGRLAVKGALWVDIFASVTTGRAPKFFSLWRRLLGERGMYWDQNGMPFQWGLRMDTLIGCPDEALLMIAEVSVLAQWKATGQREGTLSYRELIRRGDVIEQRLLQNVTDIRRINDINLNLISNEIVGEPDVGFPSDDARALVADLFRDGSYLYLDAILSGSSVDVPDIEKYVQTTIRFLADSPSEIKRGMVLLIMLGGRMMMNTTLSRGLHPRGTTVDTGERAPAGRLTFYGKHVASQQYPLATPFIRWLMSTSISSESLCGEVVMFLLFVYLFRLTIPTTRSTLRDTDFQSRISEVERTLQSRRSMMTTDDAMAALHLVSTILFDGGRGNWQGPLKIAVLYVKSRMTGLGGNTVGIQALQKLSQEDAFVVRITIWFDVIASVTTREESLLLEMIRALFGPEVQGPSAADTIYDSWEDDETTEEEKTSMLSPMGCENIVVWALAEISALSVQKSNSKEDQLPGQQIAHRSAEIEKELKGYHSVKTLADFDNDPLVYSRYLTSHIFRTSALLYLHAVVLGASSTSPQIGLAVDEVMCWIHRIPKQAQTAQDRKIHDTVIRSTVFPFYVTGALTEDQGYRKVLSAYLSGREEIVGNCKNTETLLGKIWSRRSDEEPVSWREMLSQDGSPILLA</sequence>
<reference evidence="5" key="1">
    <citation type="submission" date="2020-11" db="EMBL/GenBank/DDBJ databases">
        <authorList>
            <consortium name="DOE Joint Genome Institute"/>
            <person name="Ahrendt S."/>
            <person name="Riley R."/>
            <person name="Andreopoulos W."/>
            <person name="Labutti K."/>
            <person name="Pangilinan J."/>
            <person name="Ruiz-Duenas F.J."/>
            <person name="Barrasa J.M."/>
            <person name="Sanchez-Garcia M."/>
            <person name="Camarero S."/>
            <person name="Miyauchi S."/>
            <person name="Serrano A."/>
            <person name="Linde D."/>
            <person name="Babiker R."/>
            <person name="Drula E."/>
            <person name="Ayuso-Fernandez I."/>
            <person name="Pacheco R."/>
            <person name="Padilla G."/>
            <person name="Ferreira P."/>
            <person name="Barriuso J."/>
            <person name="Kellner H."/>
            <person name="Castanera R."/>
            <person name="Alfaro M."/>
            <person name="Ramirez L."/>
            <person name="Pisabarro A.G."/>
            <person name="Kuo A."/>
            <person name="Tritt A."/>
            <person name="Lipzen A."/>
            <person name="He G."/>
            <person name="Yan M."/>
            <person name="Ng V."/>
            <person name="Cullen D."/>
            <person name="Martin F."/>
            <person name="Rosso M.-N."/>
            <person name="Henrissat B."/>
            <person name="Hibbett D."/>
            <person name="Martinez A.T."/>
            <person name="Grigoriev I.V."/>
        </authorList>
    </citation>
    <scope>NUCLEOTIDE SEQUENCE</scope>
    <source>
        <strain evidence="5">MF-IS2</strain>
    </source>
</reference>
<dbReference type="GO" id="GO:0000981">
    <property type="term" value="F:DNA-binding transcription factor activity, RNA polymerase II-specific"/>
    <property type="evidence" value="ECO:0007669"/>
    <property type="project" value="InterPro"/>
</dbReference>
<dbReference type="PROSITE" id="PS50048">
    <property type="entry name" value="ZN2_CY6_FUNGAL_2"/>
    <property type="match status" value="1"/>
</dbReference>
<dbReference type="InterPro" id="IPR021858">
    <property type="entry name" value="Fun_TF"/>
</dbReference>
<keyword evidence="6" id="KW-1185">Reference proteome</keyword>
<dbReference type="SUPFAM" id="SSF57701">
    <property type="entry name" value="Zn2/Cys6 DNA-binding domain"/>
    <property type="match status" value="1"/>
</dbReference>
<dbReference type="Proteomes" id="UP000807342">
    <property type="component" value="Unassembled WGS sequence"/>
</dbReference>
<evidence type="ECO:0000259" key="4">
    <source>
        <dbReference type="PROSITE" id="PS50048"/>
    </source>
</evidence>
<accession>A0A9P5XML0</accession>
<dbReference type="Pfam" id="PF00172">
    <property type="entry name" value="Zn_clus"/>
    <property type="match status" value="1"/>
</dbReference>
<evidence type="ECO:0000256" key="2">
    <source>
        <dbReference type="ARBA" id="ARBA00023242"/>
    </source>
</evidence>
<protein>
    <recommendedName>
        <fullName evidence="4">Zn(2)-C6 fungal-type domain-containing protein</fullName>
    </recommendedName>
</protein>
<keyword evidence="2" id="KW-0539">Nucleus</keyword>
<dbReference type="GO" id="GO:0005634">
    <property type="term" value="C:nucleus"/>
    <property type="evidence" value="ECO:0007669"/>
    <property type="project" value="UniProtKB-SubCell"/>
</dbReference>
<evidence type="ECO:0000313" key="5">
    <source>
        <dbReference type="EMBL" id="KAF9451906.1"/>
    </source>
</evidence>
<name>A0A9P5XML0_9AGAR</name>
<evidence type="ECO:0000256" key="3">
    <source>
        <dbReference type="SAM" id="MobiDB-lite"/>
    </source>
</evidence>
<evidence type="ECO:0000256" key="1">
    <source>
        <dbReference type="ARBA" id="ARBA00004123"/>
    </source>
</evidence>
<dbReference type="OrthoDB" id="5419315at2759"/>
<dbReference type="Pfam" id="PF11951">
    <property type="entry name" value="Fungal_trans_2"/>
    <property type="match status" value="2"/>
</dbReference>
<organism evidence="5 6">
    <name type="scientific">Macrolepiota fuliginosa MF-IS2</name>
    <dbReference type="NCBI Taxonomy" id="1400762"/>
    <lineage>
        <taxon>Eukaryota</taxon>
        <taxon>Fungi</taxon>
        <taxon>Dikarya</taxon>
        <taxon>Basidiomycota</taxon>
        <taxon>Agaricomycotina</taxon>
        <taxon>Agaricomycetes</taxon>
        <taxon>Agaricomycetidae</taxon>
        <taxon>Agaricales</taxon>
        <taxon>Agaricineae</taxon>
        <taxon>Agaricaceae</taxon>
        <taxon>Macrolepiota</taxon>
    </lineage>
</organism>
<feature type="region of interest" description="Disordered" evidence="3">
    <location>
        <begin position="93"/>
        <end position="145"/>
    </location>
</feature>
<dbReference type="GO" id="GO:0008270">
    <property type="term" value="F:zinc ion binding"/>
    <property type="evidence" value="ECO:0007669"/>
    <property type="project" value="InterPro"/>
</dbReference>
<dbReference type="EMBL" id="MU151078">
    <property type="protein sequence ID" value="KAF9451906.1"/>
    <property type="molecule type" value="Genomic_DNA"/>
</dbReference>
<dbReference type="PANTHER" id="PTHR37534:SF20">
    <property type="entry name" value="PRO1A C6 ZINK-FINGER PROTEIN"/>
    <property type="match status" value="1"/>
</dbReference>
<dbReference type="AlphaFoldDB" id="A0A9P5XML0"/>
<feature type="domain" description="Zn(2)-C6 fungal-type" evidence="4">
    <location>
        <begin position="32"/>
        <end position="62"/>
    </location>
</feature>